<feature type="domain" description="Flagellar hook-associated protein 2 C-terminal" evidence="7">
    <location>
        <begin position="214"/>
        <end position="435"/>
    </location>
</feature>
<reference evidence="8" key="1">
    <citation type="submission" date="2022-11" db="EMBL/GenBank/DDBJ databases">
        <title>Isolation and characterization of PLA-degrading bacterium Massilia sp. from Antarctic soil.</title>
        <authorList>
            <person name="Sato K."/>
            <person name="Gomez-Fuentes C."/>
            <person name="Ahmad S.A."/>
            <person name="Zulkharnain A."/>
        </authorList>
    </citation>
    <scope>NUCLEOTIDE SEQUENCE</scope>
    <source>
        <strain evidence="8">N-3</strain>
    </source>
</reference>
<dbReference type="InterPro" id="IPR010809">
    <property type="entry name" value="FliD_C"/>
</dbReference>
<dbReference type="InterPro" id="IPR003481">
    <property type="entry name" value="FliD_N"/>
</dbReference>
<keyword evidence="5" id="KW-0964">Secreted</keyword>
<dbReference type="Pfam" id="PF07195">
    <property type="entry name" value="FliD_C"/>
    <property type="match status" value="1"/>
</dbReference>
<comment type="similarity">
    <text evidence="1 5">Belongs to the FliD family.</text>
</comment>
<keyword evidence="9" id="KW-1185">Reference proteome</keyword>
<name>A0ABM8CB69_9BURK</name>
<dbReference type="PANTHER" id="PTHR30288:SF0">
    <property type="entry name" value="FLAGELLAR HOOK-ASSOCIATED PROTEIN 2"/>
    <property type="match status" value="1"/>
</dbReference>
<organism evidence="8 9">
    <name type="scientific">Massilia varians</name>
    <dbReference type="NCBI Taxonomy" id="457921"/>
    <lineage>
        <taxon>Bacteria</taxon>
        <taxon>Pseudomonadati</taxon>
        <taxon>Pseudomonadota</taxon>
        <taxon>Betaproteobacteria</taxon>
        <taxon>Burkholderiales</taxon>
        <taxon>Oxalobacteraceae</taxon>
        <taxon>Telluria group</taxon>
        <taxon>Massilia</taxon>
    </lineage>
</organism>
<comment type="subcellular location">
    <subcellularLocation>
        <location evidence="5">Secreted</location>
    </subcellularLocation>
    <subcellularLocation>
        <location evidence="5">Bacterial flagellum</location>
    </subcellularLocation>
</comment>
<gene>
    <name evidence="8" type="primary">fliD</name>
    <name evidence="8" type="ORF">MasN3_40520</name>
</gene>
<keyword evidence="8" id="KW-0969">Cilium</keyword>
<evidence type="ECO:0000313" key="8">
    <source>
        <dbReference type="EMBL" id="BDT60558.1"/>
    </source>
</evidence>
<evidence type="ECO:0000259" key="6">
    <source>
        <dbReference type="Pfam" id="PF02465"/>
    </source>
</evidence>
<comment type="function">
    <text evidence="5">Required for morphogenesis and for the elongation of the flagellar filament by facilitating polymerization of the flagellin monomers at the tip of growing filament. Forms a capping structure, which prevents flagellin subunits (transported through the central channel of the flagellum) from leaking out without polymerization at the distal end.</text>
</comment>
<dbReference type="Pfam" id="PF02465">
    <property type="entry name" value="FliD_N"/>
    <property type="match status" value="1"/>
</dbReference>
<evidence type="ECO:0000313" key="9">
    <source>
        <dbReference type="Proteomes" id="UP001163336"/>
    </source>
</evidence>
<protein>
    <recommendedName>
        <fullName evidence="5">Flagellar hook-associated protein 2</fullName>
        <shortName evidence="5">HAP2</shortName>
    </recommendedName>
    <alternativeName>
        <fullName evidence="5">Flagellar cap protein</fullName>
    </alternativeName>
</protein>
<evidence type="ECO:0000256" key="4">
    <source>
        <dbReference type="ARBA" id="ARBA00023143"/>
    </source>
</evidence>
<evidence type="ECO:0000256" key="2">
    <source>
        <dbReference type="ARBA" id="ARBA00011255"/>
    </source>
</evidence>
<accession>A0ABM8CB69</accession>
<keyword evidence="4 5" id="KW-0975">Bacterial flagellum</keyword>
<comment type="subunit">
    <text evidence="2 5">Homopentamer.</text>
</comment>
<evidence type="ECO:0000259" key="7">
    <source>
        <dbReference type="Pfam" id="PF07195"/>
    </source>
</evidence>
<dbReference type="EMBL" id="AP026966">
    <property type="protein sequence ID" value="BDT60558.1"/>
    <property type="molecule type" value="Genomic_DNA"/>
</dbReference>
<keyword evidence="8" id="KW-0966">Cell projection</keyword>
<sequence>MAISSSGIGSGLDVNLIVSQLMSAERAPIATLKARQSTYNAKLSAYGTLKSTLDSLKTTLKGLDGQGMAARSVTSSNDKVLGASVGSGAVPGTYAIEVSNLAQQHKLMSPGFADAKAALGNGSLTLQVGGAEPVTLPAADYTLQGLSNAINAAKAGVSATIINDGTESRLVLTANQSGKDNTVKITAAGDLSAFEYDPLAPPAAGTGMEQKQAALDAQFTIDGIPVTSASNKAADAIQGVTVNLSKTNVGEAVTLTVENDKTAVKAAIKTFVEAYNKLNTTVRSMTAYNATAQSGAVLNGDTGASSIITSLRKELTASVSGAGGLNSLSNIGIAFQRDGSLAIDDAKLQKAMDGSFDDVAALFSGTDGYTARLTAATTSMLGTGGVIASRTEGLNSSIRSLTERQADMEVLLAQTEKRYRAQFTALDSMMNSMQSTSNFLAQQLASLSNNS</sequence>
<dbReference type="PANTHER" id="PTHR30288">
    <property type="entry name" value="FLAGELLAR CAP/ASSEMBLY PROTEIN FLID"/>
    <property type="match status" value="1"/>
</dbReference>
<dbReference type="InterPro" id="IPR040026">
    <property type="entry name" value="FliD"/>
</dbReference>
<keyword evidence="3" id="KW-0175">Coiled coil</keyword>
<evidence type="ECO:0000256" key="5">
    <source>
        <dbReference type="RuleBase" id="RU362066"/>
    </source>
</evidence>
<keyword evidence="8" id="KW-0282">Flagellum</keyword>
<evidence type="ECO:0000256" key="3">
    <source>
        <dbReference type="ARBA" id="ARBA00023054"/>
    </source>
</evidence>
<proteinExistence type="inferred from homology"/>
<dbReference type="RefSeq" id="WP_281909772.1">
    <property type="nucleotide sequence ID" value="NZ_AP026966.1"/>
</dbReference>
<feature type="domain" description="Flagellar hook-associated protein 2 N-terminal" evidence="6">
    <location>
        <begin position="10"/>
        <end position="105"/>
    </location>
</feature>
<evidence type="ECO:0000256" key="1">
    <source>
        <dbReference type="ARBA" id="ARBA00009764"/>
    </source>
</evidence>
<dbReference type="Proteomes" id="UP001163336">
    <property type="component" value="Chromosome"/>
</dbReference>